<keyword evidence="2" id="KW-1185">Reference proteome</keyword>
<comment type="caution">
    <text evidence="1">The sequence shown here is derived from an EMBL/GenBank/DDBJ whole genome shotgun (WGS) entry which is preliminary data.</text>
</comment>
<organism evidence="1 2">
    <name type="scientific">Vaccinium darrowii</name>
    <dbReference type="NCBI Taxonomy" id="229202"/>
    <lineage>
        <taxon>Eukaryota</taxon>
        <taxon>Viridiplantae</taxon>
        <taxon>Streptophyta</taxon>
        <taxon>Embryophyta</taxon>
        <taxon>Tracheophyta</taxon>
        <taxon>Spermatophyta</taxon>
        <taxon>Magnoliopsida</taxon>
        <taxon>eudicotyledons</taxon>
        <taxon>Gunneridae</taxon>
        <taxon>Pentapetalae</taxon>
        <taxon>asterids</taxon>
        <taxon>Ericales</taxon>
        <taxon>Ericaceae</taxon>
        <taxon>Vaccinioideae</taxon>
        <taxon>Vaccinieae</taxon>
        <taxon>Vaccinium</taxon>
    </lineage>
</organism>
<sequence>MRMVNEGGDRVTDFLKTIPVKHWSTVHFPGCRYGEMFSNVAESFNSWIKDERYLPVKNLVDAIRAKIMSMIVERREKASKWVRNICPKMDQKLFDAYQESRTWVVMHSGDDVYEVHSEPTVTVDIARRSCSCQKWQQNGFPCCHAVGAITNSGKELSLYVDPYYHAETYRASYSYSIYPIPTLWMPQHVSGEDVILPPLSKKPPGRPKTRRIPSRGEKVSQIKCGRCGKFGNHNRATCKEAT</sequence>
<evidence type="ECO:0000313" key="2">
    <source>
        <dbReference type="Proteomes" id="UP000828048"/>
    </source>
</evidence>
<accession>A0ACB7WY74</accession>
<dbReference type="EMBL" id="CM037152">
    <property type="protein sequence ID" value="KAH7833424.1"/>
    <property type="molecule type" value="Genomic_DNA"/>
</dbReference>
<evidence type="ECO:0000313" key="1">
    <source>
        <dbReference type="EMBL" id="KAH7833424.1"/>
    </source>
</evidence>
<name>A0ACB7WY74_9ERIC</name>
<dbReference type="Proteomes" id="UP000828048">
    <property type="component" value="Chromosome 2"/>
</dbReference>
<protein>
    <submittedName>
        <fullName evidence="1">Uncharacterized protein</fullName>
    </submittedName>
</protein>
<reference evidence="1 2" key="1">
    <citation type="journal article" date="2021" name="Hortic Res">
        <title>High-quality reference genome and annotation aids understanding of berry development for evergreen blueberry (Vaccinium darrowii).</title>
        <authorList>
            <person name="Yu J."/>
            <person name="Hulse-Kemp A.M."/>
            <person name="Babiker E."/>
            <person name="Staton M."/>
        </authorList>
    </citation>
    <scope>NUCLEOTIDE SEQUENCE [LARGE SCALE GENOMIC DNA]</scope>
    <source>
        <strain evidence="2">cv. NJ 8807/NJ 8810</strain>
        <tissue evidence="1">Young leaf</tissue>
    </source>
</reference>
<proteinExistence type="predicted"/>
<gene>
    <name evidence="1" type="ORF">Vadar_006204</name>
</gene>